<gene>
    <name evidence="2" type="ORF">DVH24_005911</name>
</gene>
<evidence type="ECO:0000313" key="3">
    <source>
        <dbReference type="Proteomes" id="UP000290289"/>
    </source>
</evidence>
<name>A0A498IJC2_MALDO</name>
<organism evidence="2 3">
    <name type="scientific">Malus domestica</name>
    <name type="common">Apple</name>
    <name type="synonym">Pyrus malus</name>
    <dbReference type="NCBI Taxonomy" id="3750"/>
    <lineage>
        <taxon>Eukaryota</taxon>
        <taxon>Viridiplantae</taxon>
        <taxon>Streptophyta</taxon>
        <taxon>Embryophyta</taxon>
        <taxon>Tracheophyta</taxon>
        <taxon>Spermatophyta</taxon>
        <taxon>Magnoliopsida</taxon>
        <taxon>eudicotyledons</taxon>
        <taxon>Gunneridae</taxon>
        <taxon>Pentapetalae</taxon>
        <taxon>rosids</taxon>
        <taxon>fabids</taxon>
        <taxon>Rosales</taxon>
        <taxon>Rosaceae</taxon>
        <taxon>Amygdaloideae</taxon>
        <taxon>Maleae</taxon>
        <taxon>Malus</taxon>
    </lineage>
</organism>
<proteinExistence type="predicted"/>
<dbReference type="EMBL" id="RDQH01000337">
    <property type="protein sequence ID" value="RXH83658.1"/>
    <property type="molecule type" value="Genomic_DNA"/>
</dbReference>
<reference evidence="2 3" key="1">
    <citation type="submission" date="2018-10" db="EMBL/GenBank/DDBJ databases">
        <title>A high-quality apple genome assembly.</title>
        <authorList>
            <person name="Hu J."/>
        </authorList>
    </citation>
    <scope>NUCLEOTIDE SEQUENCE [LARGE SCALE GENOMIC DNA]</scope>
    <source>
        <strain evidence="3">cv. HFTH1</strain>
        <tissue evidence="2">Young leaf</tissue>
    </source>
</reference>
<accession>A0A498IJC2</accession>
<comment type="caution">
    <text evidence="2">The sequence shown here is derived from an EMBL/GenBank/DDBJ whole genome shotgun (WGS) entry which is preliminary data.</text>
</comment>
<evidence type="ECO:0000313" key="2">
    <source>
        <dbReference type="EMBL" id="RXH83658.1"/>
    </source>
</evidence>
<feature type="region of interest" description="Disordered" evidence="1">
    <location>
        <begin position="64"/>
        <end position="88"/>
    </location>
</feature>
<dbReference type="AlphaFoldDB" id="A0A498IJC2"/>
<sequence length="88" mass="10309">MLNEQLATPNRKKTKGALSSYVSKLIRLDFHRQCYKLTMPKELVHTRKPWIEVAPSLLDFPWKGSSSPKLETIEERVEEYNDDDDDDD</sequence>
<keyword evidence="3" id="KW-1185">Reference proteome</keyword>
<evidence type="ECO:0000256" key="1">
    <source>
        <dbReference type="SAM" id="MobiDB-lite"/>
    </source>
</evidence>
<protein>
    <submittedName>
        <fullName evidence="2">Uncharacterized protein</fullName>
    </submittedName>
</protein>
<dbReference type="Proteomes" id="UP000290289">
    <property type="component" value="Chromosome 11"/>
</dbReference>